<dbReference type="AlphaFoldDB" id="A0A7I4XX82"/>
<evidence type="ECO:0000256" key="1">
    <source>
        <dbReference type="SAM" id="MobiDB-lite"/>
    </source>
</evidence>
<protein>
    <submittedName>
        <fullName evidence="4">Enamelin</fullName>
    </submittedName>
</protein>
<feature type="compositionally biased region" description="Pro residues" evidence="1">
    <location>
        <begin position="66"/>
        <end position="85"/>
    </location>
</feature>
<feature type="compositionally biased region" description="Low complexity" evidence="1">
    <location>
        <begin position="638"/>
        <end position="653"/>
    </location>
</feature>
<feature type="region of interest" description="Disordered" evidence="1">
    <location>
        <begin position="64"/>
        <end position="114"/>
    </location>
</feature>
<accession>A0A7I4XX82</accession>
<organism evidence="3 4">
    <name type="scientific">Haemonchus contortus</name>
    <name type="common">Barber pole worm</name>
    <dbReference type="NCBI Taxonomy" id="6289"/>
    <lineage>
        <taxon>Eukaryota</taxon>
        <taxon>Metazoa</taxon>
        <taxon>Ecdysozoa</taxon>
        <taxon>Nematoda</taxon>
        <taxon>Chromadorea</taxon>
        <taxon>Rhabditida</taxon>
        <taxon>Rhabditina</taxon>
        <taxon>Rhabditomorpha</taxon>
        <taxon>Strongyloidea</taxon>
        <taxon>Trichostrongylidae</taxon>
        <taxon>Haemonchus</taxon>
    </lineage>
</organism>
<feature type="compositionally biased region" description="Polar residues" evidence="1">
    <location>
        <begin position="359"/>
        <end position="390"/>
    </location>
</feature>
<feature type="compositionally biased region" description="Polar residues" evidence="1">
    <location>
        <begin position="256"/>
        <end position="266"/>
    </location>
</feature>
<feature type="signal peptide" evidence="2">
    <location>
        <begin position="1"/>
        <end position="16"/>
    </location>
</feature>
<evidence type="ECO:0000256" key="2">
    <source>
        <dbReference type="SAM" id="SignalP"/>
    </source>
</evidence>
<feature type="region of interest" description="Disordered" evidence="1">
    <location>
        <begin position="581"/>
        <end position="691"/>
    </location>
</feature>
<feature type="region of interest" description="Disordered" evidence="1">
    <location>
        <begin position="155"/>
        <end position="540"/>
    </location>
</feature>
<dbReference type="WBParaSite" id="HCON_00023620-00001">
    <property type="protein sequence ID" value="HCON_00023620-00001"/>
    <property type="gene ID" value="HCON_00023620"/>
</dbReference>
<feature type="chain" id="PRO_5029897456" evidence="2">
    <location>
        <begin position="17"/>
        <end position="1018"/>
    </location>
</feature>
<feature type="compositionally biased region" description="Basic and acidic residues" evidence="1">
    <location>
        <begin position="427"/>
        <end position="448"/>
    </location>
</feature>
<feature type="compositionally biased region" description="Basic and acidic residues" evidence="1">
    <location>
        <begin position="480"/>
        <end position="491"/>
    </location>
</feature>
<dbReference type="OrthoDB" id="5853700at2759"/>
<evidence type="ECO:0000313" key="3">
    <source>
        <dbReference type="Proteomes" id="UP000025227"/>
    </source>
</evidence>
<proteinExistence type="predicted"/>
<dbReference type="OMA" id="QKVPITH"/>
<feature type="compositionally biased region" description="Low complexity" evidence="1">
    <location>
        <begin position="493"/>
        <end position="502"/>
    </location>
</feature>
<name>A0A7I4XX82_HAECO</name>
<dbReference type="Proteomes" id="UP000025227">
    <property type="component" value="Unplaced"/>
</dbReference>
<evidence type="ECO:0000313" key="4">
    <source>
        <dbReference type="WBParaSite" id="HCON_00023620-00001"/>
    </source>
</evidence>
<reference evidence="4" key="1">
    <citation type="submission" date="2020-12" db="UniProtKB">
        <authorList>
            <consortium name="WormBaseParasite"/>
        </authorList>
    </citation>
    <scope>IDENTIFICATION</scope>
    <source>
        <strain evidence="4">MHco3</strain>
    </source>
</reference>
<feature type="compositionally biased region" description="Polar residues" evidence="1">
    <location>
        <begin position="527"/>
        <end position="540"/>
    </location>
</feature>
<feature type="compositionally biased region" description="Polar residues" evidence="1">
    <location>
        <begin position="236"/>
        <end position="247"/>
    </location>
</feature>
<sequence>GMRLFLLLLLPAVITGAKYPMAPAYYPPEEMNTNIPIAIMNPYQSMMPDTPGMDDYQFYYEKDPKPAGPVLPADPKPAGPVPPAGTIPGGSAQQPGPSPTHSGSFNKNEIEVPVTSIENPDPYREAMMEGTAQTKFQGDPDTKVAKPFLTKVMEAPSASPYDTGSPGGDEIAKNNLVVPTTYDDSVPGESPYGGEPSGGNKPLQNNPKAPTGAASAGGSPYDQGPPGGAVPPVPLSRSQQPGNSENEYSGWKPVLPNSSNVPTVNGATPGEGSPYDQGPSDGPAPPVPLSRSQQPGDSEYEYNGWTPVPKRPSTEPYGSDTGNTGSGYPSGNDDDINLKLPKGPSVSTGTVDPRGNGGSSEQDNSNGRSNISPPSHQNGGYTATNTANSGRESKGGGEKVLTPKDGFPRAEHFNLGEPNAPPGRSPDGLDKSNEWTPGSHDRVLDRQHSNLGRTSSGPGGSVTDDLLDPTGNIGEGADTIWDKPWDLDKKSKTTSGTSSDSTFSKEGRPCCPCCSGSAGPASGRNGGETQIAGSAQQKVPITHNTVSIGPFKGKQKQEVASKIRNNAGFEEILDAQIDPVSLRSGSSSGKAGHMKAGSSPIRVGSYPDDDETSFQKPGTTRGKLWSVDSRTPPRGSTIPSKPGSSGFIPSSSSHEFTPSNPLGRSGTFPSDRHSGSYIRPTEVLPGGSTAIFSSPVPSSPFGLPQYPQPAGYGGGGGCPCSVPAPQPCCAPVQPCCIPSPPCCPPPPPIQCCPQPPVCCQPVVCCPPPPVCCPPPPVCCPAPVLPICLRACPICPCRRRLHRALRMKRSPGSTSNCQKCSAAGQPKHVRVKRQANCKNCSESSNPFTSLFSLPSPSSSCSACQRSDTRNVRVKRMGCLPCGGRKKRDLEEEYHRRVKRTGCVPCVGGRKKRSPSGGNSQCKQCSNLGQVLQRFKRSFGCRQCGRKKREAKSSENQSSSCPCSPATNPLSLLLGRKKRQVDKNFDSLFTCDKSCCDYSRCTEIRAKKTTALSQFLQRIR</sequence>
<keyword evidence="2" id="KW-0732">Signal</keyword>
<keyword evidence="3" id="KW-1185">Reference proteome</keyword>
<feature type="compositionally biased region" description="Polar residues" evidence="1">
    <location>
        <begin position="320"/>
        <end position="329"/>
    </location>
</feature>